<evidence type="ECO:0000313" key="1">
    <source>
        <dbReference type="EMBL" id="OLP94063.1"/>
    </source>
</evidence>
<gene>
    <name evidence="1" type="ORF">AK812_SmicGene23960</name>
</gene>
<reference evidence="1 2" key="1">
    <citation type="submission" date="2016-02" db="EMBL/GenBank/DDBJ databases">
        <title>Genome analysis of coral dinoflagellate symbionts highlights evolutionary adaptations to a symbiotic lifestyle.</title>
        <authorList>
            <person name="Aranda M."/>
            <person name="Li Y."/>
            <person name="Liew Y.J."/>
            <person name="Baumgarten S."/>
            <person name="Simakov O."/>
            <person name="Wilson M."/>
            <person name="Piel J."/>
            <person name="Ashoor H."/>
            <person name="Bougouffa S."/>
            <person name="Bajic V.B."/>
            <person name="Ryu T."/>
            <person name="Ravasi T."/>
            <person name="Bayer T."/>
            <person name="Micklem G."/>
            <person name="Kim H."/>
            <person name="Bhak J."/>
            <person name="Lajeunesse T.C."/>
            <person name="Voolstra C.R."/>
        </authorList>
    </citation>
    <scope>NUCLEOTIDE SEQUENCE [LARGE SCALE GENOMIC DNA]</scope>
    <source>
        <strain evidence="1 2">CCMP2467</strain>
    </source>
</reference>
<dbReference type="Proteomes" id="UP000186817">
    <property type="component" value="Unassembled WGS sequence"/>
</dbReference>
<dbReference type="AlphaFoldDB" id="A0A1Q9DFW6"/>
<dbReference type="EMBL" id="LSRX01000559">
    <property type="protein sequence ID" value="OLP94063.1"/>
    <property type="molecule type" value="Genomic_DNA"/>
</dbReference>
<protein>
    <submittedName>
        <fullName evidence="1">Uncharacterized protein</fullName>
    </submittedName>
</protein>
<organism evidence="1 2">
    <name type="scientific">Symbiodinium microadriaticum</name>
    <name type="common">Dinoflagellate</name>
    <name type="synonym">Zooxanthella microadriatica</name>
    <dbReference type="NCBI Taxonomy" id="2951"/>
    <lineage>
        <taxon>Eukaryota</taxon>
        <taxon>Sar</taxon>
        <taxon>Alveolata</taxon>
        <taxon>Dinophyceae</taxon>
        <taxon>Suessiales</taxon>
        <taxon>Symbiodiniaceae</taxon>
        <taxon>Symbiodinium</taxon>
    </lineage>
</organism>
<accession>A0A1Q9DFW6</accession>
<proteinExistence type="predicted"/>
<evidence type="ECO:0000313" key="2">
    <source>
        <dbReference type="Proteomes" id="UP000186817"/>
    </source>
</evidence>
<dbReference type="OrthoDB" id="408869at2759"/>
<name>A0A1Q9DFW6_SYMMI</name>
<comment type="caution">
    <text evidence="1">The sequence shown here is derived from an EMBL/GenBank/DDBJ whole genome shotgun (WGS) entry which is preliminary data.</text>
</comment>
<keyword evidence="2" id="KW-1185">Reference proteome</keyword>
<sequence length="994" mass="112122">MTVPLSALSSAARRKKKRREEVSAMLKLAQIWKKHGASWQSRFPWLCAEEGEDGNISGLGCAICREQPQQNAFASCTVGASSAQTSVFQKHEQSSAHQMRAESMAGELGVPIAAPSERQFADVLDSVFKGDPEIKEIGPSKFRAMVWCLAEARRRELRSRLGTSICMSLQQDVREGQLLVTFASANEQLQLTTGVLGQVSLPERFGGNAKDIFQASVYVLNKFTTKNLGKPGRDGHSDGAELDEQLTAHIRGVVELYAADGAADEQRAIKLLPAYFGGLKVMHFDKAHACQRILSRTWPCDPYIKELVERLVTGQDALTMKIRHSLVFRKRFQTAISDLSPGQARRIKNLSCAKHRYLSKSLPFRRCVLFFKPLVRVAQAILQERGRSSEEGQIARRWLERVTPESALQIALVADASDEARSVSQFFDADNYSKSEMTAHVSKFLCKVTWLFEDSQGAKQTGFTRFMLDQLRTPINISVDGHLRSVGVPSDQEMTRCFQRMVSWLQLVRLTVKAELPSFESLQLFRIFDLEVNPSAHDLRRFANMLDLDAEAFRAEFHDLRPSADWHYRNGCSSSQAAWLLAVQKTKGTSTLMVAALARDLAWQANTCGIERNFSKALVSTSRCRADVSEPRLDDEVQLISLCQQSRGKARALPKHQKLIESARLLWSQEFGAPRERRPLAPHEKGLRKRLTDGNSEAAFLKKRRLEVAEAAREVDRTAACTPVPQVVGRGGWEESHETEKKFLENKFRARFLQAIREGAVPWSDLSAPLRELYLRFEEHDQKLSADAMKRESFQFKRPNFPDLSGGTVWWTEEVQESAGEVFLRQVARKLGLRVVENRRDATAHVWRQLTEPGSHHDMWAVALHGKFVMDLRCFRSQGKAGGFLVYKAAIGVQRTVFISPRFARDHAHIAREILSFCKPFYRGISKWRSLNDAEAFRRTAQQAITAKKPTTVLAFGTDEDEPDWGHLKLFLKSGDLSRIMSWDAKSSSLGLDK</sequence>